<protein>
    <submittedName>
        <fullName evidence="1">Uncharacterized protein</fullName>
    </submittedName>
</protein>
<name>A0A367PAM3_CUPNE</name>
<reference evidence="1 2" key="1">
    <citation type="submission" date="2018-04" db="EMBL/GenBank/DDBJ databases">
        <title>Cupriavidus necator CR12 genome sequencing and assembly.</title>
        <authorList>
            <person name="Ben Fekih I."/>
            <person name="Mazhar H.S."/>
            <person name="Bello S.K."/>
            <person name="Rensing C."/>
        </authorList>
    </citation>
    <scope>NUCLEOTIDE SEQUENCE [LARGE SCALE GENOMIC DNA]</scope>
    <source>
        <strain evidence="1 2">CR12</strain>
    </source>
</reference>
<gene>
    <name evidence="1" type="ORF">DDK22_33755</name>
</gene>
<dbReference type="EMBL" id="QDHA01000113">
    <property type="protein sequence ID" value="RCJ04086.1"/>
    <property type="molecule type" value="Genomic_DNA"/>
</dbReference>
<accession>A0A367PAM3</accession>
<proteinExistence type="predicted"/>
<sequence>MTRFHAEDEAVHIANCSPYGLGAGALPNLGSCPWCLAETPGRACLGQLLHGRRFDRAIRRCQQSGSGRDKSLHALDKYTDPKAARLKTANRARLEPRS</sequence>
<comment type="caution">
    <text evidence="1">The sequence shown here is derived from an EMBL/GenBank/DDBJ whole genome shotgun (WGS) entry which is preliminary data.</text>
</comment>
<evidence type="ECO:0000313" key="1">
    <source>
        <dbReference type="EMBL" id="RCJ04086.1"/>
    </source>
</evidence>
<dbReference type="Proteomes" id="UP000253501">
    <property type="component" value="Unassembled WGS sequence"/>
</dbReference>
<evidence type="ECO:0000313" key="2">
    <source>
        <dbReference type="Proteomes" id="UP000253501"/>
    </source>
</evidence>
<dbReference type="RefSeq" id="WP_114135724.1">
    <property type="nucleotide sequence ID" value="NZ_CP068436.1"/>
</dbReference>
<dbReference type="AlphaFoldDB" id="A0A367PAM3"/>
<organism evidence="1 2">
    <name type="scientific">Cupriavidus necator</name>
    <name type="common">Alcaligenes eutrophus</name>
    <name type="synonym">Ralstonia eutropha</name>
    <dbReference type="NCBI Taxonomy" id="106590"/>
    <lineage>
        <taxon>Bacteria</taxon>
        <taxon>Pseudomonadati</taxon>
        <taxon>Pseudomonadota</taxon>
        <taxon>Betaproteobacteria</taxon>
        <taxon>Burkholderiales</taxon>
        <taxon>Burkholderiaceae</taxon>
        <taxon>Cupriavidus</taxon>
    </lineage>
</organism>